<evidence type="ECO:0008006" key="3">
    <source>
        <dbReference type="Google" id="ProtNLM"/>
    </source>
</evidence>
<reference evidence="1 2" key="1">
    <citation type="submission" date="2023-02" db="EMBL/GenBank/DDBJ databases">
        <title>LHISI_Scaffold_Assembly.</title>
        <authorList>
            <person name="Stuart O.P."/>
            <person name="Cleave R."/>
            <person name="Magrath M.J.L."/>
            <person name="Mikheyev A.S."/>
        </authorList>
    </citation>
    <scope>NUCLEOTIDE SEQUENCE [LARGE SCALE GENOMIC DNA]</scope>
    <source>
        <strain evidence="1">Daus_M_001</strain>
        <tissue evidence="1">Leg muscle</tissue>
    </source>
</reference>
<comment type="caution">
    <text evidence="1">The sequence shown here is derived from an EMBL/GenBank/DDBJ whole genome shotgun (WGS) entry which is preliminary data.</text>
</comment>
<dbReference type="Proteomes" id="UP001159363">
    <property type="component" value="Chromosome 15"/>
</dbReference>
<proteinExistence type="predicted"/>
<evidence type="ECO:0000313" key="2">
    <source>
        <dbReference type="Proteomes" id="UP001159363"/>
    </source>
</evidence>
<protein>
    <recommendedName>
        <fullName evidence="3">PiggyBac transposable element-derived protein domain-containing protein</fullName>
    </recommendedName>
</protein>
<gene>
    <name evidence="1" type="ORF">PR048_032951</name>
</gene>
<name>A0ABQ9G7T1_9NEOP</name>
<organism evidence="1 2">
    <name type="scientific">Dryococelus australis</name>
    <dbReference type="NCBI Taxonomy" id="614101"/>
    <lineage>
        <taxon>Eukaryota</taxon>
        <taxon>Metazoa</taxon>
        <taxon>Ecdysozoa</taxon>
        <taxon>Arthropoda</taxon>
        <taxon>Hexapoda</taxon>
        <taxon>Insecta</taxon>
        <taxon>Pterygota</taxon>
        <taxon>Neoptera</taxon>
        <taxon>Polyneoptera</taxon>
        <taxon>Phasmatodea</taxon>
        <taxon>Verophasmatodea</taxon>
        <taxon>Anareolatae</taxon>
        <taxon>Phasmatidae</taxon>
        <taxon>Eurycanthinae</taxon>
        <taxon>Dryococelus</taxon>
    </lineage>
</organism>
<dbReference type="EMBL" id="JARBHB010000016">
    <property type="protein sequence ID" value="KAJ8867089.1"/>
    <property type="molecule type" value="Genomic_DNA"/>
</dbReference>
<sequence>METVLQDQPPEEMETIDKQIEPFKGRSNLRQCIKNKPHKWGYMLKKEGRGADNCAVDSNSGIVIVKWSDNKAINFISTYATVEPNGTCKRWSAKDKKLIKIPRPTVVS</sequence>
<keyword evidence="2" id="KW-1185">Reference proteome</keyword>
<dbReference type="PANTHER" id="PTHR47272">
    <property type="entry name" value="DDE_TNP_1_7 DOMAIN-CONTAINING PROTEIN"/>
    <property type="match status" value="1"/>
</dbReference>
<evidence type="ECO:0000313" key="1">
    <source>
        <dbReference type="EMBL" id="KAJ8867089.1"/>
    </source>
</evidence>
<accession>A0ABQ9G7T1</accession>